<keyword evidence="2" id="KW-1185">Reference proteome</keyword>
<evidence type="ECO:0000313" key="1">
    <source>
        <dbReference type="EMBL" id="CUN51605.1"/>
    </source>
</evidence>
<name>A0A173XLT1_9FIRM</name>
<dbReference type="Proteomes" id="UP000095546">
    <property type="component" value="Unassembled WGS sequence"/>
</dbReference>
<proteinExistence type="predicted"/>
<organism evidence="1 2">
    <name type="scientific">Mitsuokella jalaludinii</name>
    <dbReference type="NCBI Taxonomy" id="187979"/>
    <lineage>
        <taxon>Bacteria</taxon>
        <taxon>Bacillati</taxon>
        <taxon>Bacillota</taxon>
        <taxon>Negativicutes</taxon>
        <taxon>Selenomonadales</taxon>
        <taxon>Selenomonadaceae</taxon>
        <taxon>Mitsuokella</taxon>
    </lineage>
</organism>
<gene>
    <name evidence="1" type="ORF">ERS852385_00646</name>
</gene>
<accession>A0A173XLT1</accession>
<evidence type="ECO:0000313" key="2">
    <source>
        <dbReference type="Proteomes" id="UP000095546"/>
    </source>
</evidence>
<dbReference type="EMBL" id="CYYU01000002">
    <property type="protein sequence ID" value="CUN51605.1"/>
    <property type="molecule type" value="Genomic_DNA"/>
</dbReference>
<sequence length="98" mass="10843">MNNFREKGIGFLSDSLAEGVERACDARNRGGIRQLLSQGSEGPIHFEIYYKENQNDSPITSMNYPWPKTAWAAPMSKKSAFVSVGRESAMAARSHSCT</sequence>
<dbReference type="AlphaFoldDB" id="A0A173XLT1"/>
<dbReference type="STRING" id="187979.ERS852385_00646"/>
<reference evidence="1 2" key="1">
    <citation type="submission" date="2015-09" db="EMBL/GenBank/DDBJ databases">
        <authorList>
            <consortium name="Pathogen Informatics"/>
        </authorList>
    </citation>
    <scope>NUCLEOTIDE SEQUENCE [LARGE SCALE GENOMIC DNA]</scope>
    <source>
        <strain evidence="1 2">2789STDY5608828</strain>
    </source>
</reference>
<protein>
    <submittedName>
        <fullName evidence="1">Uncharacterized protein</fullName>
    </submittedName>
</protein>